<sequence>MNYSNYSKTPLEQWIEEQYRSNGVFTPNDLDIDKIALSFGVDIVYYDKTTFSENEERVIFIDNRNDRTEQRKVFFHELCHVIRHSGDQRWMPDLFREAQEIDANRFALYATIPFFMLEQITLPIHRSEAISLLALEFHAYPELVELRLKQVEDRISDSEFISTFTYNNQITSSLETTIHESPVSGLSYLQEPRIHSLYGLEDFSRPQALVIEQRQGFNWNKPLDLNVERNYKLHSSSFHRSRHDATVLPGDLSLLPNRKGYVTINLSRVAWRHGQSVTRLILPMDAIDDAINF</sequence>
<name>A0A0W1B3H6_9BACL</name>
<dbReference type="Proteomes" id="UP000054709">
    <property type="component" value="Unassembled WGS sequence"/>
</dbReference>
<dbReference type="InterPro" id="IPR010359">
    <property type="entry name" value="IrrE_HExxH"/>
</dbReference>
<dbReference type="EMBL" id="LCZJ02000015">
    <property type="protein sequence ID" value="KTD88135.1"/>
    <property type="molecule type" value="Genomic_DNA"/>
</dbReference>
<dbReference type="Pfam" id="PF06114">
    <property type="entry name" value="Peptidase_M78"/>
    <property type="match status" value="1"/>
</dbReference>
<dbReference type="RefSeq" id="WP_060622072.1">
    <property type="nucleotide sequence ID" value="NZ_LCZJ02000015.1"/>
</dbReference>
<gene>
    <name evidence="2" type="ORF">UQ64_06480</name>
</gene>
<dbReference type="OrthoDB" id="2417909at2"/>
<dbReference type="AlphaFoldDB" id="A0A0W1B3H6"/>
<dbReference type="Gene3D" id="1.10.10.2910">
    <property type="match status" value="1"/>
</dbReference>
<comment type="caution">
    <text evidence="2">The sequence shown here is derived from an EMBL/GenBank/DDBJ whole genome shotgun (WGS) entry which is preliminary data.</text>
</comment>
<reference evidence="2 3" key="1">
    <citation type="journal article" date="2015" name="Int. Biodeterior. Biodegradation">
        <title>Physiological and genetic screening methods for the isolation of methyl tert-butyl ether-degrading bacteria for bioremediation purposes.</title>
        <authorList>
            <person name="Guisado I.M."/>
            <person name="Purswani J."/>
            <person name="Gonzalez Lopez J."/>
            <person name="Pozo C."/>
        </authorList>
    </citation>
    <scope>NUCLEOTIDE SEQUENCE [LARGE SCALE GENOMIC DNA]</scope>
    <source>
        <strain evidence="2 3">SH7</strain>
    </source>
</reference>
<organism evidence="2 3">
    <name type="scientific">Paenibacillus etheri</name>
    <dbReference type="NCBI Taxonomy" id="1306852"/>
    <lineage>
        <taxon>Bacteria</taxon>
        <taxon>Bacillati</taxon>
        <taxon>Bacillota</taxon>
        <taxon>Bacilli</taxon>
        <taxon>Bacillales</taxon>
        <taxon>Paenibacillaceae</taxon>
        <taxon>Paenibacillus</taxon>
    </lineage>
</organism>
<accession>A0A0W1B3H6</accession>
<protein>
    <recommendedName>
        <fullName evidence="1">IrrE N-terminal-like domain-containing protein</fullName>
    </recommendedName>
</protein>
<feature type="domain" description="IrrE N-terminal-like" evidence="1">
    <location>
        <begin position="36"/>
        <end position="149"/>
    </location>
</feature>
<evidence type="ECO:0000313" key="2">
    <source>
        <dbReference type="EMBL" id="KTD88135.1"/>
    </source>
</evidence>
<evidence type="ECO:0000259" key="1">
    <source>
        <dbReference type="Pfam" id="PF06114"/>
    </source>
</evidence>
<evidence type="ECO:0000313" key="3">
    <source>
        <dbReference type="Proteomes" id="UP000054709"/>
    </source>
</evidence>
<keyword evidence="3" id="KW-1185">Reference proteome</keyword>
<proteinExistence type="predicted"/>